<dbReference type="EC" id="1.3.8.7" evidence="4"/>
<dbReference type="Gene3D" id="1.20.140.10">
    <property type="entry name" value="Butyryl-CoA Dehydrogenase, subunit A, domain 3"/>
    <property type="match status" value="1"/>
</dbReference>
<dbReference type="PANTHER" id="PTHR48083">
    <property type="entry name" value="MEDIUM-CHAIN SPECIFIC ACYL-COA DEHYDROGENASE, MITOCHONDRIAL-RELATED"/>
    <property type="match status" value="1"/>
</dbReference>
<protein>
    <recommendedName>
        <fullName evidence="6">Acyl-coenzyme A dehydrogenase</fullName>
        <ecNumber evidence="4">1.3.8.7</ecNumber>
        <ecNumber evidence="5">1.3.8.8</ecNumber>
    </recommendedName>
</protein>
<feature type="domain" description="Acyl-CoA oxidase/dehydrogenase middle" evidence="16">
    <location>
        <begin position="298"/>
        <end position="388"/>
    </location>
</feature>
<feature type="domain" description="Acyl-CoA dehydrogenase/oxidase C-terminal" evidence="15">
    <location>
        <begin position="421"/>
        <end position="568"/>
    </location>
</feature>
<evidence type="ECO:0000259" key="18">
    <source>
        <dbReference type="Pfam" id="PF09317"/>
    </source>
</evidence>
<comment type="pathway">
    <text evidence="2">Lipid metabolism; fatty acid beta-oxidation.</text>
</comment>
<evidence type="ECO:0000256" key="2">
    <source>
        <dbReference type="ARBA" id="ARBA00005005"/>
    </source>
</evidence>
<evidence type="ECO:0000256" key="8">
    <source>
        <dbReference type="ARBA" id="ARBA00022827"/>
    </source>
</evidence>
<dbReference type="InterPro" id="IPR047634">
    <property type="entry name" value="FadE"/>
</dbReference>
<keyword evidence="14" id="KW-0472">Membrane</keyword>
<gene>
    <name evidence="19" type="ORF">TCMB3V08_LOCUS163</name>
</gene>
<evidence type="ECO:0000256" key="12">
    <source>
        <dbReference type="ARBA" id="ARBA00047882"/>
    </source>
</evidence>
<dbReference type="Pfam" id="PF09317">
    <property type="entry name" value="ACDH_C"/>
    <property type="match status" value="1"/>
</dbReference>
<dbReference type="Gene3D" id="1.10.540.10">
    <property type="entry name" value="Acyl-CoA dehydrogenase/oxidase, N-terminal domain"/>
    <property type="match status" value="1"/>
</dbReference>
<comment type="catalytic activity">
    <reaction evidence="12">
        <text>a medium-chain 2,3-saturated fatty acyl-CoA + oxidized [electron-transfer flavoprotein] + H(+) = a medium-chain (2E)-enoyl-CoA + reduced [electron-transfer flavoprotein]</text>
        <dbReference type="Rhea" id="RHEA:14477"/>
        <dbReference type="Rhea" id="RHEA-COMP:10685"/>
        <dbReference type="Rhea" id="RHEA-COMP:10686"/>
        <dbReference type="ChEBI" id="CHEBI:15378"/>
        <dbReference type="ChEBI" id="CHEBI:57692"/>
        <dbReference type="ChEBI" id="CHEBI:58307"/>
        <dbReference type="ChEBI" id="CHEBI:83723"/>
        <dbReference type="ChEBI" id="CHEBI:83726"/>
        <dbReference type="EC" id="1.3.8.7"/>
    </reaction>
</comment>
<dbReference type="FunFam" id="2.40.110.10:FF:000010">
    <property type="entry name" value="Acyl-CoA dehydrogenase"/>
    <property type="match status" value="1"/>
</dbReference>
<evidence type="ECO:0000259" key="17">
    <source>
        <dbReference type="Pfam" id="PF02771"/>
    </source>
</evidence>
<evidence type="ECO:0000256" key="13">
    <source>
        <dbReference type="ARBA" id="ARBA00049247"/>
    </source>
</evidence>
<feature type="transmembrane region" description="Helical" evidence="14">
    <location>
        <begin position="60"/>
        <end position="79"/>
    </location>
</feature>
<keyword evidence="14" id="KW-0812">Transmembrane</keyword>
<dbReference type="InterPro" id="IPR013786">
    <property type="entry name" value="AcylCoA_DH/ox_N"/>
</dbReference>
<feature type="transmembrane region" description="Helical" evidence="14">
    <location>
        <begin position="91"/>
        <end position="117"/>
    </location>
</feature>
<dbReference type="NCBIfam" id="NF009586">
    <property type="entry name" value="PRK13026.1"/>
    <property type="match status" value="1"/>
</dbReference>
<dbReference type="Pfam" id="PF00441">
    <property type="entry name" value="Acyl-CoA_dh_1"/>
    <property type="match status" value="1"/>
</dbReference>
<dbReference type="InterPro" id="IPR006091">
    <property type="entry name" value="Acyl-CoA_Oxase/DH_mid-dom"/>
</dbReference>
<keyword evidence="11" id="KW-0443">Lipid metabolism</keyword>
<dbReference type="InterPro" id="IPR037069">
    <property type="entry name" value="AcylCoA_DH/ox_N_sf"/>
</dbReference>
<comment type="catalytic activity">
    <reaction evidence="13">
        <text>a long-chain 2,3-saturated fatty acyl-CoA + oxidized [electron-transfer flavoprotein] + H(+) = a long-chain (2E)-enoyl-CoA + reduced [electron-transfer flavoprotein]</text>
        <dbReference type="Rhea" id="RHEA:17721"/>
        <dbReference type="Rhea" id="RHEA-COMP:10685"/>
        <dbReference type="Rhea" id="RHEA-COMP:10686"/>
        <dbReference type="ChEBI" id="CHEBI:15378"/>
        <dbReference type="ChEBI" id="CHEBI:57692"/>
        <dbReference type="ChEBI" id="CHEBI:58307"/>
        <dbReference type="ChEBI" id="CHEBI:83721"/>
        <dbReference type="ChEBI" id="CHEBI:83727"/>
        <dbReference type="EC" id="1.3.8.8"/>
    </reaction>
</comment>
<dbReference type="NCBIfam" id="NF038187">
    <property type="entry name" value="FadE_coli"/>
    <property type="match status" value="1"/>
</dbReference>
<dbReference type="SUPFAM" id="SSF56645">
    <property type="entry name" value="Acyl-CoA dehydrogenase NM domain-like"/>
    <property type="match status" value="1"/>
</dbReference>
<evidence type="ECO:0000259" key="16">
    <source>
        <dbReference type="Pfam" id="PF02770"/>
    </source>
</evidence>
<dbReference type="GO" id="GO:0004466">
    <property type="term" value="F:long-chain fatty acyl-CoA dehydrogenase activity"/>
    <property type="evidence" value="ECO:0007669"/>
    <property type="project" value="UniProtKB-EC"/>
</dbReference>
<feature type="domain" description="Acyl-CoA dehydrogenase/oxidase N-terminal" evidence="17">
    <location>
        <begin position="208"/>
        <end position="294"/>
    </location>
</feature>
<dbReference type="GO" id="GO:0033539">
    <property type="term" value="P:fatty acid beta-oxidation using acyl-CoA dehydrogenase"/>
    <property type="evidence" value="ECO:0007669"/>
    <property type="project" value="InterPro"/>
</dbReference>
<dbReference type="GO" id="GO:0050660">
    <property type="term" value="F:flavin adenine dinucleotide binding"/>
    <property type="evidence" value="ECO:0007669"/>
    <property type="project" value="InterPro"/>
</dbReference>
<evidence type="ECO:0000259" key="15">
    <source>
        <dbReference type="Pfam" id="PF00441"/>
    </source>
</evidence>
<reference evidence="19" key="1">
    <citation type="submission" date="2020-11" db="EMBL/GenBank/DDBJ databases">
        <authorList>
            <person name="Tran Van P."/>
        </authorList>
    </citation>
    <scope>NUCLEOTIDE SEQUENCE</scope>
</reference>
<proteinExistence type="inferred from homology"/>
<evidence type="ECO:0000256" key="5">
    <source>
        <dbReference type="ARBA" id="ARBA00012040"/>
    </source>
</evidence>
<dbReference type="EMBL" id="OE179079">
    <property type="protein sequence ID" value="CAD7567361.1"/>
    <property type="molecule type" value="Genomic_DNA"/>
</dbReference>
<dbReference type="AlphaFoldDB" id="A0A7R9IUW8"/>
<feature type="domain" description="Acyl-CoA dehydrogenase C-terminal bacterial-type" evidence="18">
    <location>
        <begin position="575"/>
        <end position="853"/>
    </location>
</feature>
<dbReference type="FunFam" id="1.20.140.10:FF:000009">
    <property type="entry name" value="Acyl-CoA dehydrogenase"/>
    <property type="match status" value="1"/>
</dbReference>
<dbReference type="InterPro" id="IPR009100">
    <property type="entry name" value="AcylCoA_DH/oxidase_NM_dom_sf"/>
</dbReference>
<evidence type="ECO:0000256" key="7">
    <source>
        <dbReference type="ARBA" id="ARBA00022630"/>
    </source>
</evidence>
<keyword evidence="8" id="KW-0274">FAD</keyword>
<dbReference type="GO" id="GO:0070991">
    <property type="term" value="F:medium-chain fatty acyl-CoA dehydrogenase activity"/>
    <property type="evidence" value="ECO:0007669"/>
    <property type="project" value="UniProtKB-EC"/>
</dbReference>
<dbReference type="InterPro" id="IPR015396">
    <property type="entry name" value="FadE_C"/>
</dbReference>
<dbReference type="Gene3D" id="2.40.110.10">
    <property type="entry name" value="Butyryl-CoA Dehydrogenase, subunit A, domain 2"/>
    <property type="match status" value="1"/>
</dbReference>
<dbReference type="SUPFAM" id="SSF47203">
    <property type="entry name" value="Acyl-CoA dehydrogenase C-terminal domain-like"/>
    <property type="match status" value="1"/>
</dbReference>
<dbReference type="EC" id="1.3.8.8" evidence="5"/>
<organism evidence="19">
    <name type="scientific">Timema californicum</name>
    <name type="common">California timema</name>
    <name type="synonym">Walking stick</name>
    <dbReference type="NCBI Taxonomy" id="61474"/>
    <lineage>
        <taxon>Eukaryota</taxon>
        <taxon>Metazoa</taxon>
        <taxon>Ecdysozoa</taxon>
        <taxon>Arthropoda</taxon>
        <taxon>Hexapoda</taxon>
        <taxon>Insecta</taxon>
        <taxon>Pterygota</taxon>
        <taxon>Neoptera</taxon>
        <taxon>Polyneoptera</taxon>
        <taxon>Phasmatodea</taxon>
        <taxon>Timematodea</taxon>
        <taxon>Timematoidea</taxon>
        <taxon>Timematidae</taxon>
        <taxon>Timema</taxon>
    </lineage>
</organism>
<comment type="similarity">
    <text evidence="3">Belongs to the acyl-CoA dehydrogenase family.</text>
</comment>
<dbReference type="InterPro" id="IPR009075">
    <property type="entry name" value="AcylCo_DH/oxidase_C"/>
</dbReference>
<evidence type="ECO:0000256" key="1">
    <source>
        <dbReference type="ARBA" id="ARBA00001974"/>
    </source>
</evidence>
<evidence type="ECO:0000256" key="14">
    <source>
        <dbReference type="SAM" id="Phobius"/>
    </source>
</evidence>
<evidence type="ECO:0000256" key="9">
    <source>
        <dbReference type="ARBA" id="ARBA00022832"/>
    </source>
</evidence>
<evidence type="ECO:0000256" key="11">
    <source>
        <dbReference type="ARBA" id="ARBA00023098"/>
    </source>
</evidence>
<evidence type="ECO:0000256" key="3">
    <source>
        <dbReference type="ARBA" id="ARBA00009347"/>
    </source>
</evidence>
<accession>A0A7R9IUW8</accession>
<keyword evidence="7" id="KW-0285">Flavoprotein</keyword>
<dbReference type="PANTHER" id="PTHR48083:SF18">
    <property type="entry name" value="ACYL-COENZYME A DEHYDROGENASE"/>
    <property type="match status" value="1"/>
</dbReference>
<evidence type="ECO:0000256" key="4">
    <source>
        <dbReference type="ARBA" id="ARBA00012033"/>
    </source>
</evidence>
<keyword evidence="10" id="KW-0560">Oxidoreductase</keyword>
<dbReference type="InterPro" id="IPR036250">
    <property type="entry name" value="AcylCo_DH-like_C"/>
</dbReference>
<evidence type="ECO:0000256" key="10">
    <source>
        <dbReference type="ARBA" id="ARBA00023002"/>
    </source>
</evidence>
<dbReference type="UniPathway" id="UPA00659"/>
<dbReference type="Pfam" id="PF02771">
    <property type="entry name" value="Acyl-CoA_dh_N"/>
    <property type="match status" value="1"/>
</dbReference>
<comment type="cofactor">
    <cofactor evidence="1">
        <name>FAD</name>
        <dbReference type="ChEBI" id="CHEBI:57692"/>
    </cofactor>
</comment>
<keyword evidence="9" id="KW-0276">Fatty acid metabolism</keyword>
<dbReference type="FunFam" id="1.10.540.10:FF:000004">
    <property type="entry name" value="Acyl-CoA dehydrogenase"/>
    <property type="match status" value="1"/>
</dbReference>
<dbReference type="InterPro" id="IPR046373">
    <property type="entry name" value="Acyl-CoA_Oxase/DH_mid-dom_sf"/>
</dbReference>
<dbReference type="NCBIfam" id="NF007000">
    <property type="entry name" value="PRK09463.1"/>
    <property type="match status" value="1"/>
</dbReference>
<evidence type="ECO:0000256" key="6">
    <source>
        <dbReference type="ARBA" id="ARBA00020144"/>
    </source>
</evidence>
<name>A0A7R9IUW8_TIMCA</name>
<dbReference type="InterPro" id="IPR050741">
    <property type="entry name" value="Acyl-CoA_dehydrogenase"/>
</dbReference>
<evidence type="ECO:0000313" key="19">
    <source>
        <dbReference type="EMBL" id="CAD7567361.1"/>
    </source>
</evidence>
<sequence length="877" mass="96519">MPRLARQWRRLSLQRVMQKWTEIGFCEAGCNCDVNKLINQPNCSKPLYITGQTSYYLERFIMMVVSILATVALIGALFYHRLSLRLSSAILLLWTAAMAVAHLWTPWLLLPLAIILLPFNLPSLRRSLFSKPMFQRFQQVMPPMSRTEKEAIDAGTTWWEGDLFQGKPDWQKLHNYPQPRLTADEQAFLNGPVEEACRMANDFQITHELADMPPELWAYLKEHRFFAMIIKKEYGGLDFSAYAQACVLQKLSGVSGILAITVGVPNSLGPGELLQHYGTEEQKNHYLPRLARGDEIPCFALTSPEAGSDAGAIPDTGVVCMGEWQGQQVLGMRLTWNKRYITLAPIATVLGLAFKLSDPDHLLSDNENPGITCALIPTNTPGVEIGHRHFPLNVPFQNGPTRGNNIFVPIDYIIGGPQMAGQGWRMLVECLSVGRGITLPSNSTGSLKSVALATGAYAHIRRQFRVSIGKMEGIEEPLARIAGNAYVMDAAATLITAGIMQGEKPAVLSAIVKYHCTHRGQRAIIDAMDIAGGKGIMLGNSNFLARAYQGAPIAITVEGANILTRSMIIFGQGAIRCHPYVLQEMAAAASNDVNAFDQALFSHIGHVGSSTMRSLWLGLTAGRTSATPTRDGTRRYYQHLNRISANLALLSDVSMAVLGGSLKRRERISARLGDVLSQLYLASATLKRYDDEGRNEADLPLVHWGVQDALHQAEVAMDDLLRNFPNRLVAGALRMTIFAGGHHCPAPSDRLDHQLAKLLQQPSATRSRLGRGMYLTPSEHNPAGQLEQALQDVMAAEVIHDRLCKQTKQHLSFTRLDALAKRALEQGWIDAKEAEVLQRAEASRLRSINVDEFEPDALAVPVPEKAPQAASRASEAA</sequence>
<keyword evidence="14" id="KW-1133">Transmembrane helix</keyword>
<dbReference type="GO" id="GO:0005737">
    <property type="term" value="C:cytoplasm"/>
    <property type="evidence" value="ECO:0007669"/>
    <property type="project" value="TreeGrafter"/>
</dbReference>
<dbReference type="Pfam" id="PF02770">
    <property type="entry name" value="Acyl-CoA_dh_M"/>
    <property type="match status" value="1"/>
</dbReference>